<evidence type="ECO:0000313" key="2">
    <source>
        <dbReference type="Proteomes" id="UP000470213"/>
    </source>
</evidence>
<dbReference type="RefSeq" id="WP_163086209.1">
    <property type="nucleotide sequence ID" value="NZ_JAAAWN010000016.1"/>
</dbReference>
<dbReference type="AlphaFoldDB" id="A0A7X5RLK3"/>
<organism evidence="1 2">
    <name type="scientific">Alteromonas profundi</name>
    <dbReference type="NCBI Taxonomy" id="2696062"/>
    <lineage>
        <taxon>Bacteria</taxon>
        <taxon>Pseudomonadati</taxon>
        <taxon>Pseudomonadota</taxon>
        <taxon>Gammaproteobacteria</taxon>
        <taxon>Alteromonadales</taxon>
        <taxon>Alteromonadaceae</taxon>
        <taxon>Alteromonas/Salinimonas group</taxon>
        <taxon>Alteromonas</taxon>
    </lineage>
</organism>
<gene>
    <name evidence="1" type="ORF">GTH32_12585</name>
</gene>
<sequence>MIKRIIFSTLPVVSISLFGCGATLPGYNSGLSYEDVAAKRTPLFERVEGWSLQPECTNLIGHLMYDYRHVYSEENSILVAPLLKYTDYDVRGNHGTMTYRRGKNAVYSYTFYKDINSNLLIEDNSYKENDSTKNPKNAYCAFCTDDGFTDFALKTHTFIAAEIKKHNKNKTCDDFQEFLGNEEKNYTSEFYEISSK</sequence>
<dbReference type="PROSITE" id="PS51257">
    <property type="entry name" value="PROKAR_LIPOPROTEIN"/>
    <property type="match status" value="1"/>
</dbReference>
<protein>
    <recommendedName>
        <fullName evidence="3">Lipoprotein</fullName>
    </recommendedName>
</protein>
<name>A0A7X5RLK3_9ALTE</name>
<evidence type="ECO:0000313" key="1">
    <source>
        <dbReference type="EMBL" id="NDV92012.1"/>
    </source>
</evidence>
<evidence type="ECO:0008006" key="3">
    <source>
        <dbReference type="Google" id="ProtNLM"/>
    </source>
</evidence>
<reference evidence="1 2" key="1">
    <citation type="submission" date="2020-01" db="EMBL/GenBank/DDBJ databases">
        <authorList>
            <person name="Chen J."/>
            <person name="Zhu S."/>
            <person name="Yang J."/>
        </authorList>
    </citation>
    <scope>NUCLEOTIDE SEQUENCE [LARGE SCALE GENOMIC DNA]</scope>
    <source>
        <strain evidence="1 2">345S023</strain>
    </source>
</reference>
<proteinExistence type="predicted"/>
<dbReference type="Proteomes" id="UP000470213">
    <property type="component" value="Unassembled WGS sequence"/>
</dbReference>
<keyword evidence="2" id="KW-1185">Reference proteome</keyword>
<accession>A0A7X5RLK3</accession>
<comment type="caution">
    <text evidence="1">The sequence shown here is derived from an EMBL/GenBank/DDBJ whole genome shotgun (WGS) entry which is preliminary data.</text>
</comment>
<dbReference type="EMBL" id="JAAAWN010000016">
    <property type="protein sequence ID" value="NDV92012.1"/>
    <property type="molecule type" value="Genomic_DNA"/>
</dbReference>